<dbReference type="Proteomes" id="UP001410394">
    <property type="component" value="Unassembled WGS sequence"/>
</dbReference>
<organism evidence="8 9">
    <name type="scientific">Uliginosibacterium sediminicola</name>
    <dbReference type="NCBI Taxonomy" id="2024550"/>
    <lineage>
        <taxon>Bacteria</taxon>
        <taxon>Pseudomonadati</taxon>
        <taxon>Pseudomonadota</taxon>
        <taxon>Betaproteobacteria</taxon>
        <taxon>Rhodocyclales</taxon>
        <taxon>Zoogloeaceae</taxon>
        <taxon>Uliginosibacterium</taxon>
    </lineage>
</organism>
<evidence type="ECO:0000313" key="9">
    <source>
        <dbReference type="Proteomes" id="UP001410394"/>
    </source>
</evidence>
<dbReference type="InterPro" id="IPR017946">
    <property type="entry name" value="PLC-like_Pdiesterase_TIM-brl"/>
</dbReference>
<dbReference type="Pfam" id="PF03009">
    <property type="entry name" value="GDPD"/>
    <property type="match status" value="1"/>
</dbReference>
<feature type="domain" description="GP-PDE" evidence="7">
    <location>
        <begin position="19"/>
        <end position="356"/>
    </location>
</feature>
<name>A0ABU9Z0E9_9RHOO</name>
<evidence type="ECO:0000256" key="4">
    <source>
        <dbReference type="ARBA" id="ARBA00022798"/>
    </source>
</evidence>
<evidence type="ECO:0000256" key="6">
    <source>
        <dbReference type="ARBA" id="ARBA00047512"/>
    </source>
</evidence>
<comment type="caution">
    <text evidence="8">The sequence shown here is derived from an EMBL/GenBank/DDBJ whole genome shotgun (WGS) entry which is preliminary data.</text>
</comment>
<evidence type="ECO:0000259" key="7">
    <source>
        <dbReference type="PROSITE" id="PS51704"/>
    </source>
</evidence>
<keyword evidence="4" id="KW-0319">Glycerol metabolism</keyword>
<dbReference type="RefSeq" id="WP_345920033.1">
    <property type="nucleotide sequence ID" value="NZ_JBDIVE010000006.1"/>
</dbReference>
<keyword evidence="5" id="KW-0378">Hydrolase</keyword>
<sequence>MDSAQTGPKLIGRAANGLPLVIGHRGASAYFPEHTLAAYQKAIELGADVIEPDLVSTKDGVLVARHENEIGGTTNVASKPEFAARKTTKLIDGQPVTGWFTEDFSYAELKTLRARERIPANRPDNARYNDQFEIPSLDEVIALVKAHEQRSGQRIAIYPETKHPSYFQSIGLSLEEPLVKTLHAAGYHGKQAPVFIQSFEVANLKKLRGMTDLPLVQLIDNPKNTPANGMPRNVPWDFYLARDARTYADLTTAEGLREIARYADAVGPYKEIIIPRTADNHMGTPSSFVRDAHAAGLGVHIWTLRPENPFLPLEFRQGDAASLSQRGDIVAEVMAYLRAGVDGVFSDDPGLLRSAVQKFAAQRD</sequence>
<keyword evidence="3" id="KW-0732">Signal</keyword>
<accession>A0ABU9Z0E9</accession>
<dbReference type="EMBL" id="JBDIVE010000006">
    <property type="protein sequence ID" value="MEN3069263.1"/>
    <property type="molecule type" value="Genomic_DNA"/>
</dbReference>
<dbReference type="PANTHER" id="PTHR43620">
    <property type="entry name" value="GLYCEROPHOSPHORYL DIESTER PHOSPHODIESTERASE"/>
    <property type="match status" value="1"/>
</dbReference>
<evidence type="ECO:0000256" key="3">
    <source>
        <dbReference type="ARBA" id="ARBA00022729"/>
    </source>
</evidence>
<reference evidence="8 9" key="1">
    <citation type="journal article" date="2018" name="Int. J. Syst. Evol. Microbiol.">
        <title>Uliginosibacterium sediminicola sp. nov., isolated from freshwater sediment.</title>
        <authorList>
            <person name="Hwang W.M."/>
            <person name="Kim S.M."/>
            <person name="Kang K."/>
            <person name="Ahn T.Y."/>
        </authorList>
    </citation>
    <scope>NUCLEOTIDE SEQUENCE [LARGE SCALE GENOMIC DNA]</scope>
    <source>
        <strain evidence="8 9">M1-21</strain>
    </source>
</reference>
<evidence type="ECO:0000256" key="2">
    <source>
        <dbReference type="ARBA" id="ARBA00012247"/>
    </source>
</evidence>
<dbReference type="Gene3D" id="3.20.20.190">
    <property type="entry name" value="Phosphatidylinositol (PI) phosphodiesterase"/>
    <property type="match status" value="1"/>
</dbReference>
<comment type="similarity">
    <text evidence="1">Belongs to the glycerophosphoryl diester phosphodiesterase family.</text>
</comment>
<dbReference type="CDD" id="cd08602">
    <property type="entry name" value="GDPD_ScGlpQ1_like"/>
    <property type="match status" value="1"/>
</dbReference>
<dbReference type="PANTHER" id="PTHR43620:SF7">
    <property type="entry name" value="GLYCEROPHOSPHODIESTER PHOSPHODIESTERASE GDPD5-RELATED"/>
    <property type="match status" value="1"/>
</dbReference>
<dbReference type="InterPro" id="IPR030395">
    <property type="entry name" value="GP_PDE_dom"/>
</dbReference>
<comment type="catalytic activity">
    <reaction evidence="6">
        <text>a sn-glycero-3-phosphodiester + H2O = an alcohol + sn-glycerol 3-phosphate + H(+)</text>
        <dbReference type="Rhea" id="RHEA:12969"/>
        <dbReference type="ChEBI" id="CHEBI:15377"/>
        <dbReference type="ChEBI" id="CHEBI:15378"/>
        <dbReference type="ChEBI" id="CHEBI:30879"/>
        <dbReference type="ChEBI" id="CHEBI:57597"/>
        <dbReference type="ChEBI" id="CHEBI:83408"/>
        <dbReference type="EC" id="3.1.4.46"/>
    </reaction>
</comment>
<dbReference type="EC" id="3.1.4.46" evidence="2"/>
<dbReference type="SUPFAM" id="SSF51695">
    <property type="entry name" value="PLC-like phosphodiesterases"/>
    <property type="match status" value="1"/>
</dbReference>
<proteinExistence type="inferred from homology"/>
<evidence type="ECO:0000313" key="8">
    <source>
        <dbReference type="EMBL" id="MEN3069263.1"/>
    </source>
</evidence>
<protein>
    <recommendedName>
        <fullName evidence="2">glycerophosphodiester phosphodiesterase</fullName>
        <ecNumber evidence="2">3.1.4.46</ecNumber>
    </recommendedName>
</protein>
<dbReference type="PROSITE" id="PS51704">
    <property type="entry name" value="GP_PDE"/>
    <property type="match status" value="1"/>
</dbReference>
<evidence type="ECO:0000256" key="1">
    <source>
        <dbReference type="ARBA" id="ARBA00007277"/>
    </source>
</evidence>
<evidence type="ECO:0000256" key="5">
    <source>
        <dbReference type="ARBA" id="ARBA00022801"/>
    </source>
</evidence>
<keyword evidence="9" id="KW-1185">Reference proteome</keyword>
<gene>
    <name evidence="8" type="ORF">ABDB84_12300</name>
</gene>